<sequence>MGVASEEEFPDATPSGQFPLIVFAHGYNASTDTYAALLHDIAASGFVVAAVEFPLTSSAYPGNPVQMDLVNEPADISFVIDSLLGATPPAPLVDAIAKTKVGVIGHSDGAMAVLLTAYAPRYVDPRIGMVVSIAGGYDTYGGAWFSASSAPLLVIHGTLDEVTPYSRSEELAAMDPHDVMFVAAEGASHIGPAIAPEYEPVIARVVSESFAWRLLGSTAAAASTLIDADTPPLRIVSVRG</sequence>
<dbReference type="Pfam" id="PF07224">
    <property type="entry name" value="Chlorophyllase"/>
    <property type="match status" value="1"/>
</dbReference>
<reference evidence="2" key="1">
    <citation type="submission" date="2020-05" db="EMBL/GenBank/DDBJ databases">
        <authorList>
            <person name="Chiriac C."/>
            <person name="Salcher M."/>
            <person name="Ghai R."/>
            <person name="Kavagutti S V."/>
        </authorList>
    </citation>
    <scope>NUCLEOTIDE SEQUENCE</scope>
</reference>
<dbReference type="Gene3D" id="3.40.50.1820">
    <property type="entry name" value="alpha/beta hydrolase"/>
    <property type="match status" value="1"/>
</dbReference>
<evidence type="ECO:0000313" key="2">
    <source>
        <dbReference type="EMBL" id="CAB4628323.1"/>
    </source>
</evidence>
<gene>
    <name evidence="2" type="ORF">UFOPK1835_02264</name>
</gene>
<dbReference type="InterPro" id="IPR050261">
    <property type="entry name" value="FrsA_esterase"/>
</dbReference>
<proteinExistence type="predicted"/>
<organism evidence="2">
    <name type="scientific">freshwater metagenome</name>
    <dbReference type="NCBI Taxonomy" id="449393"/>
    <lineage>
        <taxon>unclassified sequences</taxon>
        <taxon>metagenomes</taxon>
        <taxon>ecological metagenomes</taxon>
    </lineage>
</organism>
<accession>A0A6J6IVI3</accession>
<dbReference type="PANTHER" id="PTHR22946">
    <property type="entry name" value="DIENELACTONE HYDROLASE DOMAIN-CONTAINING PROTEIN-RELATED"/>
    <property type="match status" value="1"/>
</dbReference>
<dbReference type="GO" id="GO:0016788">
    <property type="term" value="F:hydrolase activity, acting on ester bonds"/>
    <property type="evidence" value="ECO:0007669"/>
    <property type="project" value="UniProtKB-ARBA"/>
</dbReference>
<dbReference type="SUPFAM" id="SSF53474">
    <property type="entry name" value="alpha/beta-Hydrolases"/>
    <property type="match status" value="1"/>
</dbReference>
<dbReference type="InterPro" id="IPR029058">
    <property type="entry name" value="AB_hydrolase_fold"/>
</dbReference>
<evidence type="ECO:0000256" key="1">
    <source>
        <dbReference type="ARBA" id="ARBA00022801"/>
    </source>
</evidence>
<dbReference type="PANTHER" id="PTHR22946:SF9">
    <property type="entry name" value="POLYKETIDE TRANSFERASE AF380"/>
    <property type="match status" value="1"/>
</dbReference>
<name>A0A6J6IVI3_9ZZZZ</name>
<keyword evidence="1" id="KW-0378">Hydrolase</keyword>
<dbReference type="EMBL" id="CAEZUP010000178">
    <property type="protein sequence ID" value="CAB4628323.1"/>
    <property type="molecule type" value="Genomic_DNA"/>
</dbReference>
<dbReference type="AlphaFoldDB" id="A0A6J6IVI3"/>
<protein>
    <submittedName>
        <fullName evidence="2">Unannotated protein</fullName>
    </submittedName>
</protein>
<dbReference type="InterPro" id="IPR017395">
    <property type="entry name" value="Chlorophyllase-like"/>
</dbReference>